<keyword evidence="5" id="KW-1185">Reference proteome</keyword>
<accession>A0AAW6XBK6</accession>
<proteinExistence type="predicted"/>
<dbReference type="AlphaFoldDB" id="A0AAW6XBK6"/>
<protein>
    <submittedName>
        <fullName evidence="2">Uncharacterized protein</fullName>
    </submittedName>
</protein>
<sequence>MDNFNVKQREQEKDILGKILVTVSALCLILVAAFLIWGFVLD</sequence>
<dbReference type="Proteomes" id="UP001173597">
    <property type="component" value="Unassembled WGS sequence"/>
</dbReference>
<name>A0AAW6XBK6_9GAMM</name>
<evidence type="ECO:0000313" key="4">
    <source>
        <dbReference type="Proteomes" id="UP001173597"/>
    </source>
</evidence>
<evidence type="ECO:0000313" key="5">
    <source>
        <dbReference type="Proteomes" id="UP001174748"/>
    </source>
</evidence>
<gene>
    <name evidence="2" type="ORF">P9854_16905</name>
    <name evidence="3" type="ORF">P9921_17265</name>
</gene>
<comment type="caution">
    <text evidence="2">The sequence shown here is derived from an EMBL/GenBank/DDBJ whole genome shotgun (WGS) entry which is preliminary data.</text>
</comment>
<keyword evidence="1" id="KW-0812">Transmembrane</keyword>
<reference evidence="2" key="1">
    <citation type="submission" date="2023-01" db="EMBL/GenBank/DDBJ databases">
        <title>Genomic dissection of endemic carbapenem resistance: metallo-beta-lactamase gene dissemination through clonal, plasmid and integron transfer pathways.</title>
        <authorList>
            <person name="Macesic N."/>
        </authorList>
    </citation>
    <scope>NUCLEOTIDE SEQUENCE</scope>
    <source>
        <strain evidence="3">CPO382</strain>
        <strain evidence="2">CPO573</strain>
    </source>
</reference>
<dbReference type="RefSeq" id="WP_038875412.1">
    <property type="nucleotide sequence ID" value="NZ_CAYETX010000002.1"/>
</dbReference>
<keyword evidence="1" id="KW-0472">Membrane</keyword>
<organism evidence="2 4">
    <name type="scientific">Serratia nevei</name>
    <dbReference type="NCBI Taxonomy" id="2703794"/>
    <lineage>
        <taxon>Bacteria</taxon>
        <taxon>Pseudomonadati</taxon>
        <taxon>Pseudomonadota</taxon>
        <taxon>Gammaproteobacteria</taxon>
        <taxon>Enterobacterales</taxon>
        <taxon>Yersiniaceae</taxon>
        <taxon>Serratia</taxon>
    </lineage>
</organism>
<evidence type="ECO:0000313" key="2">
    <source>
        <dbReference type="EMBL" id="MDK4767473.1"/>
    </source>
</evidence>
<dbReference type="EMBL" id="JARTOI010000032">
    <property type="protein sequence ID" value="MDK5172215.1"/>
    <property type="molecule type" value="Genomic_DNA"/>
</dbReference>
<dbReference type="Proteomes" id="UP001174748">
    <property type="component" value="Unassembled WGS sequence"/>
</dbReference>
<evidence type="ECO:0000256" key="1">
    <source>
        <dbReference type="SAM" id="Phobius"/>
    </source>
</evidence>
<feature type="transmembrane region" description="Helical" evidence="1">
    <location>
        <begin position="20"/>
        <end position="40"/>
    </location>
</feature>
<dbReference type="EMBL" id="JARTLO010000020">
    <property type="protein sequence ID" value="MDK4767473.1"/>
    <property type="molecule type" value="Genomic_DNA"/>
</dbReference>
<evidence type="ECO:0000313" key="3">
    <source>
        <dbReference type="EMBL" id="MDK5172215.1"/>
    </source>
</evidence>
<keyword evidence="1" id="KW-1133">Transmembrane helix</keyword>